<reference evidence="1" key="1">
    <citation type="submission" date="2015-06" db="EMBL/GenBank/DDBJ databases">
        <authorList>
            <person name="Joergensen T."/>
        </authorList>
    </citation>
    <scope>NUCLEOTIDE SEQUENCE</scope>
    <source>
        <strain evidence="1">RGFK1059</strain>
    </source>
</reference>
<protein>
    <submittedName>
        <fullName evidence="1">Uncharacterized protein</fullName>
    </submittedName>
</protein>
<evidence type="ECO:0000313" key="1">
    <source>
        <dbReference type="EMBL" id="CRY96329.1"/>
    </source>
</evidence>
<dbReference type="AlphaFoldDB" id="A0A0H5Q4J4"/>
<reference evidence="1" key="2">
    <citation type="submission" date="2015-07" db="EMBL/GenBank/DDBJ databases">
        <title>Plasmids, circular viruses and viroids from rat gut.</title>
        <authorList>
            <person name="Jorgensen T.J."/>
            <person name="Hansen M.A."/>
            <person name="Xu Z."/>
            <person name="Tabak M.A."/>
            <person name="Sorensen S.J."/>
            <person name="Hansen L.H."/>
        </authorList>
    </citation>
    <scope>NUCLEOTIDE SEQUENCE</scope>
    <source>
        <strain evidence="1">RGFK1059</strain>
    </source>
</reference>
<dbReference type="EMBL" id="LN853640">
    <property type="protein sequence ID" value="CRY96329.1"/>
    <property type="molecule type" value="Genomic_DNA"/>
</dbReference>
<sequence>MPMIMIETSVGAGAVNNNLVSGSAFEFSRGRNIVSLGIAQAATGCFATLQAGGDIIAEEFSPPILTRYPIIPDEMYFTDVMENGDRLVARVRNPTAGAIINRLAVQMSAIR</sequence>
<organism evidence="1">
    <name type="scientific">uncultured prokaryote</name>
    <dbReference type="NCBI Taxonomy" id="198431"/>
    <lineage>
        <taxon>unclassified sequences</taxon>
        <taxon>environmental samples</taxon>
    </lineage>
</organism>
<accession>A0A0H5Q4J4</accession>
<proteinExistence type="predicted"/>
<name>A0A0H5Q4J4_9ZZZZ</name>